<dbReference type="EMBL" id="JBHTIR010003732">
    <property type="protein sequence ID" value="MFD0855695.1"/>
    <property type="molecule type" value="Genomic_DNA"/>
</dbReference>
<gene>
    <name evidence="1" type="ORF">ACFQ07_25865</name>
</gene>
<evidence type="ECO:0000313" key="2">
    <source>
        <dbReference type="Proteomes" id="UP001597083"/>
    </source>
</evidence>
<evidence type="ECO:0000313" key="1">
    <source>
        <dbReference type="EMBL" id="MFD0855695.1"/>
    </source>
</evidence>
<name>A0ABW3CMG2_9ACTN</name>
<comment type="caution">
    <text evidence="1">The sequence shown here is derived from an EMBL/GenBank/DDBJ whole genome shotgun (WGS) entry which is preliminary data.</text>
</comment>
<dbReference type="Proteomes" id="UP001597083">
    <property type="component" value="Unassembled WGS sequence"/>
</dbReference>
<reference evidence="2" key="1">
    <citation type="journal article" date="2019" name="Int. J. Syst. Evol. Microbiol.">
        <title>The Global Catalogue of Microorganisms (GCM) 10K type strain sequencing project: providing services to taxonomists for standard genome sequencing and annotation.</title>
        <authorList>
            <consortium name="The Broad Institute Genomics Platform"/>
            <consortium name="The Broad Institute Genome Sequencing Center for Infectious Disease"/>
            <person name="Wu L."/>
            <person name="Ma J."/>
        </authorList>
    </citation>
    <scope>NUCLEOTIDE SEQUENCE [LARGE SCALE GENOMIC DNA]</scope>
    <source>
        <strain evidence="2">JCM 31696</strain>
    </source>
</reference>
<sequence length="92" mass="10337">MKDECEPFLEKLAAELNRRAPLRARVERTVEAALVRVVNPEAGWLTERVGCRREHPAGGEFFFWWEWGPRIGSAEDVGHVAAAVARALTPEP</sequence>
<organism evidence="1 2">
    <name type="scientific">Actinomadura adrarensis</name>
    <dbReference type="NCBI Taxonomy" id="1819600"/>
    <lineage>
        <taxon>Bacteria</taxon>
        <taxon>Bacillati</taxon>
        <taxon>Actinomycetota</taxon>
        <taxon>Actinomycetes</taxon>
        <taxon>Streptosporangiales</taxon>
        <taxon>Thermomonosporaceae</taxon>
        <taxon>Actinomadura</taxon>
    </lineage>
</organism>
<accession>A0ABW3CMG2</accession>
<keyword evidence="2" id="KW-1185">Reference proteome</keyword>
<protein>
    <submittedName>
        <fullName evidence="1">Uncharacterized protein</fullName>
    </submittedName>
</protein>
<proteinExistence type="predicted"/>